<evidence type="ECO:0000313" key="2">
    <source>
        <dbReference type="EMBL" id="MQY16690.1"/>
    </source>
</evidence>
<accession>A0A7K0CTA9</accession>
<dbReference type="Proteomes" id="UP000466345">
    <property type="component" value="Unassembled WGS sequence"/>
</dbReference>
<name>A0A7K0CTA9_9ACTN</name>
<gene>
    <name evidence="2" type="ORF">SRB5_68920</name>
</gene>
<dbReference type="EMBL" id="WEGJ01000066">
    <property type="protein sequence ID" value="MQY16690.1"/>
    <property type="molecule type" value="Genomic_DNA"/>
</dbReference>
<reference evidence="2 3" key="1">
    <citation type="submission" date="2019-10" db="EMBL/GenBank/DDBJ databases">
        <title>Streptomyces smaragdinus sp. nov. and Streptomyces fabii sp. nov., isolated from the gut of fungus growing-termite Macrotermes natalensis.</title>
        <authorList>
            <person name="Schwitalla J."/>
            <person name="Benndorf R."/>
            <person name="Martin K."/>
            <person name="De Beer W."/>
            <person name="Kaster A.-K."/>
            <person name="Vollmers J."/>
            <person name="Poulsen M."/>
            <person name="Beemelmanns C."/>
        </authorList>
    </citation>
    <scope>NUCLEOTIDE SEQUENCE [LARGE SCALE GENOMIC DNA]</scope>
    <source>
        <strain evidence="2 3">RB5</strain>
    </source>
</reference>
<proteinExistence type="predicted"/>
<feature type="region of interest" description="Disordered" evidence="1">
    <location>
        <begin position="1"/>
        <end position="28"/>
    </location>
</feature>
<dbReference type="AlphaFoldDB" id="A0A7K0CTA9"/>
<evidence type="ECO:0000313" key="3">
    <source>
        <dbReference type="Proteomes" id="UP000466345"/>
    </source>
</evidence>
<evidence type="ECO:0000256" key="1">
    <source>
        <dbReference type="SAM" id="MobiDB-lite"/>
    </source>
</evidence>
<protein>
    <submittedName>
        <fullName evidence="2">Uncharacterized protein</fullName>
    </submittedName>
</protein>
<comment type="caution">
    <text evidence="2">The sequence shown here is derived from an EMBL/GenBank/DDBJ whole genome shotgun (WGS) entry which is preliminary data.</text>
</comment>
<sequence length="189" mass="19978">MTCSSSPSRSGKSGPRSPRSARDRSRARRVAAVTYSATAFLAGFPCVRVTRSRASFRARKDASAYGSGTVSQPAVAYPGSVSRRTPSSAPRAEIASQISSPNTGIMNSVYTPRKPAPPKTSEPFHIPCITIAASSPAIGSRIRRAFFPRAARAARANPMPVIAVKSGWANGEKMPRITNVTTVTDTPLS</sequence>
<feature type="compositionally biased region" description="Low complexity" evidence="1">
    <location>
        <begin position="1"/>
        <end position="18"/>
    </location>
</feature>
<organism evidence="2 3">
    <name type="scientific">Streptomyces smaragdinus</name>
    <dbReference type="NCBI Taxonomy" id="2585196"/>
    <lineage>
        <taxon>Bacteria</taxon>
        <taxon>Bacillati</taxon>
        <taxon>Actinomycetota</taxon>
        <taxon>Actinomycetes</taxon>
        <taxon>Kitasatosporales</taxon>
        <taxon>Streptomycetaceae</taxon>
        <taxon>Streptomyces</taxon>
    </lineage>
</organism>
<feature type="region of interest" description="Disordered" evidence="1">
    <location>
        <begin position="60"/>
        <end position="92"/>
    </location>
</feature>
<keyword evidence="3" id="KW-1185">Reference proteome</keyword>